<dbReference type="Pfam" id="PF13927">
    <property type="entry name" value="Ig_3"/>
    <property type="match status" value="1"/>
</dbReference>
<dbReference type="EMBL" id="CACRXK020006300">
    <property type="protein sequence ID" value="CAB4009010.1"/>
    <property type="molecule type" value="Genomic_DNA"/>
</dbReference>
<dbReference type="PANTHER" id="PTHR10075">
    <property type="entry name" value="BASIGIN RELATED"/>
    <property type="match status" value="1"/>
</dbReference>
<dbReference type="InterPro" id="IPR003598">
    <property type="entry name" value="Ig_sub2"/>
</dbReference>
<proteinExistence type="predicted"/>
<dbReference type="GO" id="GO:0007411">
    <property type="term" value="P:axon guidance"/>
    <property type="evidence" value="ECO:0007669"/>
    <property type="project" value="TreeGrafter"/>
</dbReference>
<keyword evidence="3" id="KW-1185">Reference proteome</keyword>
<dbReference type="InterPro" id="IPR007110">
    <property type="entry name" value="Ig-like_dom"/>
</dbReference>
<dbReference type="SMART" id="SM00408">
    <property type="entry name" value="IGc2"/>
    <property type="match status" value="1"/>
</dbReference>
<dbReference type="Proteomes" id="UP001152795">
    <property type="component" value="Unassembled WGS sequence"/>
</dbReference>
<gene>
    <name evidence="2" type="ORF">PACLA_8A030101</name>
</gene>
<dbReference type="AlphaFoldDB" id="A0A7D9EHA7"/>
<reference evidence="2" key="1">
    <citation type="submission" date="2020-04" db="EMBL/GenBank/DDBJ databases">
        <authorList>
            <person name="Alioto T."/>
            <person name="Alioto T."/>
            <person name="Gomez Garrido J."/>
        </authorList>
    </citation>
    <scope>NUCLEOTIDE SEQUENCE</scope>
    <source>
        <strain evidence="2">A484AB</strain>
    </source>
</reference>
<dbReference type="GO" id="GO:0030424">
    <property type="term" value="C:axon"/>
    <property type="evidence" value="ECO:0007669"/>
    <property type="project" value="TreeGrafter"/>
</dbReference>
<dbReference type="GO" id="GO:0098632">
    <property type="term" value="F:cell-cell adhesion mediator activity"/>
    <property type="evidence" value="ECO:0007669"/>
    <property type="project" value="TreeGrafter"/>
</dbReference>
<organism evidence="2 3">
    <name type="scientific">Paramuricea clavata</name>
    <name type="common">Red gorgonian</name>
    <name type="synonym">Violescent sea-whip</name>
    <dbReference type="NCBI Taxonomy" id="317549"/>
    <lineage>
        <taxon>Eukaryota</taxon>
        <taxon>Metazoa</taxon>
        <taxon>Cnidaria</taxon>
        <taxon>Anthozoa</taxon>
        <taxon>Octocorallia</taxon>
        <taxon>Malacalcyonacea</taxon>
        <taxon>Plexauridae</taxon>
        <taxon>Paramuricea</taxon>
    </lineage>
</organism>
<dbReference type="InterPro" id="IPR036179">
    <property type="entry name" value="Ig-like_dom_sf"/>
</dbReference>
<evidence type="ECO:0000313" key="3">
    <source>
        <dbReference type="Proteomes" id="UP001152795"/>
    </source>
</evidence>
<dbReference type="SUPFAM" id="SSF48726">
    <property type="entry name" value="Immunoglobulin"/>
    <property type="match status" value="1"/>
</dbReference>
<dbReference type="PROSITE" id="PS50835">
    <property type="entry name" value="IG_LIKE"/>
    <property type="match status" value="1"/>
</dbReference>
<keyword evidence="2" id="KW-0675">Receptor</keyword>
<dbReference type="OrthoDB" id="5989357at2759"/>
<dbReference type="InterPro" id="IPR003599">
    <property type="entry name" value="Ig_sub"/>
</dbReference>
<dbReference type="SMART" id="SM00409">
    <property type="entry name" value="IG"/>
    <property type="match status" value="1"/>
</dbReference>
<dbReference type="GO" id="GO:0005886">
    <property type="term" value="C:plasma membrane"/>
    <property type="evidence" value="ECO:0007669"/>
    <property type="project" value="TreeGrafter"/>
</dbReference>
<keyword evidence="1" id="KW-0393">Immunoglobulin domain</keyword>
<comment type="caution">
    <text evidence="2">The sequence shown here is derived from an EMBL/GenBank/DDBJ whole genome shotgun (WGS) entry which is preliminary data.</text>
</comment>
<accession>A0A7D9EHA7</accession>
<sequence length="100" mass="10572">SAKANVTGITFEPNPAVVGEEVNITCDESTGVPEPSYTINHNGKQVSNNKTLVISEVKQSDEGPYTCVAQNKLGNDSATANLTIVGKIKFYVFSPILSLG</sequence>
<dbReference type="GO" id="GO:0007156">
    <property type="term" value="P:homophilic cell adhesion via plasma membrane adhesion molecules"/>
    <property type="evidence" value="ECO:0007669"/>
    <property type="project" value="TreeGrafter"/>
</dbReference>
<evidence type="ECO:0000256" key="1">
    <source>
        <dbReference type="ARBA" id="ARBA00023319"/>
    </source>
</evidence>
<dbReference type="InterPro" id="IPR013783">
    <property type="entry name" value="Ig-like_fold"/>
</dbReference>
<dbReference type="PANTHER" id="PTHR10075:SF100">
    <property type="entry name" value="FASCICLIN-2"/>
    <property type="match status" value="1"/>
</dbReference>
<protein>
    <submittedName>
        <fullName evidence="2">Vascular endothelial growth factor receptor 1-like isoform X2</fullName>
    </submittedName>
</protein>
<feature type="non-terminal residue" evidence="2">
    <location>
        <position position="1"/>
    </location>
</feature>
<dbReference type="Gene3D" id="2.60.40.10">
    <property type="entry name" value="Immunoglobulins"/>
    <property type="match status" value="1"/>
</dbReference>
<dbReference type="GO" id="GO:0070593">
    <property type="term" value="P:dendrite self-avoidance"/>
    <property type="evidence" value="ECO:0007669"/>
    <property type="project" value="TreeGrafter"/>
</dbReference>
<name>A0A7D9EHA7_PARCT</name>
<evidence type="ECO:0000313" key="2">
    <source>
        <dbReference type="EMBL" id="CAB4009010.1"/>
    </source>
</evidence>